<organism evidence="9">
    <name type="scientific">mine drainage metagenome</name>
    <dbReference type="NCBI Taxonomy" id="410659"/>
    <lineage>
        <taxon>unclassified sequences</taxon>
        <taxon>metagenomes</taxon>
        <taxon>ecological metagenomes</taxon>
    </lineage>
</organism>
<dbReference type="InterPro" id="IPR004706">
    <property type="entry name" value="Arsenical-R_Acr3"/>
</dbReference>
<dbReference type="PANTHER" id="PTHR43057:SF1">
    <property type="entry name" value="ARSENICAL-RESISTANCE PROTEIN 3"/>
    <property type="match status" value="1"/>
</dbReference>
<keyword evidence="4" id="KW-1003">Cell membrane</keyword>
<evidence type="ECO:0000256" key="6">
    <source>
        <dbReference type="ARBA" id="ARBA00022989"/>
    </source>
</evidence>
<evidence type="ECO:0000256" key="2">
    <source>
        <dbReference type="ARBA" id="ARBA00010110"/>
    </source>
</evidence>
<keyword evidence="7 8" id="KW-0472">Membrane</keyword>
<comment type="caution">
    <text evidence="9">The sequence shown here is derived from an EMBL/GenBank/DDBJ whole genome shotgun (WGS) entry which is preliminary data.</text>
</comment>
<evidence type="ECO:0000256" key="7">
    <source>
        <dbReference type="ARBA" id="ARBA00023136"/>
    </source>
</evidence>
<dbReference type="InterPro" id="IPR038770">
    <property type="entry name" value="Na+/solute_symporter_sf"/>
</dbReference>
<evidence type="ECO:0000256" key="8">
    <source>
        <dbReference type="SAM" id="Phobius"/>
    </source>
</evidence>
<dbReference type="PANTHER" id="PTHR43057">
    <property type="entry name" value="ARSENITE EFFLUX TRANSPORTER"/>
    <property type="match status" value="1"/>
</dbReference>
<sequence length="140" mass="15433">MILGVLIGFKLPWISPLINSQQVYSVSLPIAVGLIWMIYPPLASVNYRNLGKVTRSGRVMGLSLVLNWVVGPFLMFFLAWFLLAGFPLLRDGVILIGLARCIAMVLVWNMLAGGDENYAAVLVAVNAVFQILLFSVLAYF</sequence>
<keyword evidence="5 8" id="KW-0812">Transmembrane</keyword>
<dbReference type="GO" id="GO:0005886">
    <property type="term" value="C:plasma membrane"/>
    <property type="evidence" value="ECO:0007669"/>
    <property type="project" value="UniProtKB-SubCell"/>
</dbReference>
<feature type="transmembrane region" description="Helical" evidence="8">
    <location>
        <begin position="64"/>
        <end position="86"/>
    </location>
</feature>
<dbReference type="GO" id="GO:0015104">
    <property type="term" value="F:antimonite transmembrane transporter activity"/>
    <property type="evidence" value="ECO:0007669"/>
    <property type="project" value="TreeGrafter"/>
</dbReference>
<gene>
    <name evidence="9" type="ORF">B1B_17127</name>
</gene>
<proteinExistence type="inferred from homology"/>
<comment type="similarity">
    <text evidence="2">Belongs to the arsenical resistance-3 (ACR3) (TC 2.A.59) family.</text>
</comment>
<feature type="transmembrane region" description="Helical" evidence="8">
    <location>
        <begin position="118"/>
        <end position="139"/>
    </location>
</feature>
<evidence type="ECO:0000256" key="4">
    <source>
        <dbReference type="ARBA" id="ARBA00022475"/>
    </source>
</evidence>
<reference evidence="9" key="1">
    <citation type="submission" date="2013-08" db="EMBL/GenBank/DDBJ databases">
        <authorList>
            <person name="Mendez C."/>
            <person name="Richter M."/>
            <person name="Ferrer M."/>
            <person name="Sanchez J."/>
        </authorList>
    </citation>
    <scope>NUCLEOTIDE SEQUENCE</scope>
</reference>
<evidence type="ECO:0000256" key="5">
    <source>
        <dbReference type="ARBA" id="ARBA00022692"/>
    </source>
</evidence>
<dbReference type="GO" id="GO:0015297">
    <property type="term" value="F:antiporter activity"/>
    <property type="evidence" value="ECO:0007669"/>
    <property type="project" value="InterPro"/>
</dbReference>
<feature type="transmembrane region" description="Helical" evidence="8">
    <location>
        <begin position="23"/>
        <end position="43"/>
    </location>
</feature>
<keyword evidence="3" id="KW-0813">Transport</keyword>
<accession>T0YGN9</accession>
<protein>
    <submittedName>
        <fullName evidence="9">Bile acid:sodium symporter</fullName>
    </submittedName>
</protein>
<feature type="transmembrane region" description="Helical" evidence="8">
    <location>
        <begin position="92"/>
        <end position="111"/>
    </location>
</feature>
<evidence type="ECO:0000256" key="3">
    <source>
        <dbReference type="ARBA" id="ARBA00022448"/>
    </source>
</evidence>
<feature type="non-terminal residue" evidence="9">
    <location>
        <position position="140"/>
    </location>
</feature>
<name>T0YGN9_9ZZZZ</name>
<dbReference type="GO" id="GO:0015105">
    <property type="term" value="F:arsenite transmembrane transporter activity"/>
    <property type="evidence" value="ECO:0007669"/>
    <property type="project" value="TreeGrafter"/>
</dbReference>
<comment type="subcellular location">
    <subcellularLocation>
        <location evidence="1">Cell membrane</location>
        <topology evidence="1">Multi-pass membrane protein</topology>
    </subcellularLocation>
</comment>
<evidence type="ECO:0000313" key="9">
    <source>
        <dbReference type="EMBL" id="EQD34606.1"/>
    </source>
</evidence>
<keyword evidence="6 8" id="KW-1133">Transmembrane helix</keyword>
<dbReference type="Pfam" id="PF01758">
    <property type="entry name" value="SBF"/>
    <property type="match status" value="1"/>
</dbReference>
<reference evidence="9" key="2">
    <citation type="journal article" date="2014" name="ISME J.">
        <title>Microbial stratification in low pH oxic and suboxic macroscopic growths along an acid mine drainage.</title>
        <authorList>
            <person name="Mendez-Garcia C."/>
            <person name="Mesa V."/>
            <person name="Sprenger R.R."/>
            <person name="Richter M."/>
            <person name="Diez M.S."/>
            <person name="Solano J."/>
            <person name="Bargiela R."/>
            <person name="Golyshina O.V."/>
            <person name="Manteca A."/>
            <person name="Ramos J.L."/>
            <person name="Gallego J.R."/>
            <person name="Llorente I."/>
            <person name="Martins Dos Santos V.A."/>
            <person name="Jensen O.N."/>
            <person name="Pelaez A.I."/>
            <person name="Sanchez J."/>
            <person name="Ferrer M."/>
        </authorList>
    </citation>
    <scope>NUCLEOTIDE SEQUENCE</scope>
</reference>
<evidence type="ECO:0000256" key="1">
    <source>
        <dbReference type="ARBA" id="ARBA00004651"/>
    </source>
</evidence>
<dbReference type="InterPro" id="IPR002657">
    <property type="entry name" value="BilAc:Na_symport/Acr3"/>
</dbReference>
<dbReference type="AlphaFoldDB" id="T0YGN9"/>
<dbReference type="Gene3D" id="1.20.1530.20">
    <property type="match status" value="1"/>
</dbReference>
<dbReference type="EMBL" id="AUZY01011438">
    <property type="protein sequence ID" value="EQD34606.1"/>
    <property type="molecule type" value="Genomic_DNA"/>
</dbReference>